<accession>A0A7J9S7P3</accession>
<organism evidence="2 3">
    <name type="scientific">Methanococcus maripaludis</name>
    <name type="common">Methanococcus deltae</name>
    <dbReference type="NCBI Taxonomy" id="39152"/>
    <lineage>
        <taxon>Archaea</taxon>
        <taxon>Methanobacteriati</taxon>
        <taxon>Methanobacteriota</taxon>
        <taxon>Methanomada group</taxon>
        <taxon>Methanococci</taxon>
        <taxon>Methanococcales</taxon>
        <taxon>Methanococcaceae</taxon>
        <taxon>Methanococcus</taxon>
    </lineage>
</organism>
<dbReference type="Proteomes" id="UP000536195">
    <property type="component" value="Unassembled WGS sequence"/>
</dbReference>
<dbReference type="Gene3D" id="3.40.50.300">
    <property type="entry name" value="P-loop containing nucleotide triphosphate hydrolases"/>
    <property type="match status" value="1"/>
</dbReference>
<dbReference type="SUPFAM" id="SSF52540">
    <property type="entry name" value="P-loop containing nucleoside triphosphate hydrolases"/>
    <property type="match status" value="1"/>
</dbReference>
<dbReference type="EMBL" id="JACHEC010000007">
    <property type="protein sequence ID" value="MBB6402675.1"/>
    <property type="molecule type" value="Genomic_DNA"/>
</dbReference>
<evidence type="ECO:0000313" key="3">
    <source>
        <dbReference type="Proteomes" id="UP000536195"/>
    </source>
</evidence>
<dbReference type="GO" id="GO:0006302">
    <property type="term" value="P:double-strand break repair"/>
    <property type="evidence" value="ECO:0007669"/>
    <property type="project" value="TreeGrafter"/>
</dbReference>
<dbReference type="PANTHER" id="PTHR32182">
    <property type="entry name" value="DNA REPLICATION AND REPAIR PROTEIN RECF"/>
    <property type="match status" value="1"/>
</dbReference>
<protein>
    <submittedName>
        <fullName evidence="2">ABC-type multidrug transport system ATPase subunit</fullName>
    </submittedName>
</protein>
<dbReference type="GO" id="GO:0000731">
    <property type="term" value="P:DNA synthesis involved in DNA repair"/>
    <property type="evidence" value="ECO:0007669"/>
    <property type="project" value="TreeGrafter"/>
</dbReference>
<dbReference type="Pfam" id="PF13175">
    <property type="entry name" value="AAA_15"/>
    <property type="match status" value="1"/>
</dbReference>
<name>A0A7J9S7P3_METMI</name>
<sequence length="662" mass="75839">MIKGGKMSAIIGIESNNNSMKPENIEIKLDSVQIKNYKSINECSFDFSKDNITVLAGMNESGKTNIFDALVDFRNPAFGLNSAEKIKIPMDLPKEIPEIIITYEIKENQNNTFYVSLIKKYGRKDPYYTYYTTIPPRIYGRLIELDYDLRNFLKSVEVKIGPTNDLLNAYINKENSKMSAGSIVPIETFKRDARNYNNLRETCEDVILYLNVLDMMLNKKEKEKLRKLLKRLSALPEKCDDINIKKYGPVIWPLLSSFVIVNINWNKTSFMSDNKNDVLAKLISKVSNKDLEFLDDISGENIPNVQENLLVTAKILTDRYRELTNDTTIEFRLTLKQESPDNRTPNKIPYSITVGIKDNVGVNGLHRRSQGKKQFISIFFDLLNKKNLENPVIILDEPGNNLHATAQKNLLKTLQQISKDIPIIYSTHSPYLLDTDHLDRIKCVSKTKNGTKVDKINKTADKDILKHLITAIGDDISKDLFNSHREHNFIVEGISDYYYLNAFNKMFDNLNISFMPGCGDNLHHTAGILIGWGLNPSYILDTDSTTIHDNLQKYYGVTIEEIINILEGKCGAIEDIFSNNDFENLILSKENGYSEIDLGDYTSISECIRKKNIQKELISKNFYNRVKNGEITPRDFDETTSANINRLFEKINEKIELKNSEK</sequence>
<comment type="caution">
    <text evidence="2">The sequence shown here is derived from an EMBL/GenBank/DDBJ whole genome shotgun (WGS) entry which is preliminary data.</text>
</comment>
<proteinExistence type="predicted"/>
<feature type="domain" description="Endonuclease GajA/Old nuclease/RecF-like AAA" evidence="1">
    <location>
        <begin position="28"/>
        <end position="432"/>
    </location>
</feature>
<dbReference type="InterPro" id="IPR027417">
    <property type="entry name" value="P-loop_NTPase"/>
</dbReference>
<dbReference type="PANTHER" id="PTHR32182:SF22">
    <property type="entry name" value="ATP-DEPENDENT ENDONUCLEASE, OLD FAMILY-RELATED"/>
    <property type="match status" value="1"/>
</dbReference>
<reference evidence="2 3" key="1">
    <citation type="submission" date="2020-08" db="EMBL/GenBank/DDBJ databases">
        <title>Genomic Encyclopedia of Type Strains, Phase IV (KMG-V): Genome sequencing to study the core and pangenomes of soil and plant-associated prokaryotes.</title>
        <authorList>
            <person name="Whitman W."/>
        </authorList>
    </citation>
    <scope>NUCLEOTIDE SEQUENCE [LARGE SCALE GENOMIC DNA]</scope>
    <source>
        <strain evidence="2 3">C11</strain>
    </source>
</reference>
<dbReference type="AlphaFoldDB" id="A0A7J9S7P3"/>
<gene>
    <name evidence="2" type="ORF">HNP92_002000</name>
</gene>
<evidence type="ECO:0000313" key="2">
    <source>
        <dbReference type="EMBL" id="MBB6402675.1"/>
    </source>
</evidence>
<evidence type="ECO:0000259" key="1">
    <source>
        <dbReference type="Pfam" id="PF13175"/>
    </source>
</evidence>
<dbReference type="RefSeq" id="WP_184231122.1">
    <property type="nucleotide sequence ID" value="NZ_JACHEC010000007.1"/>
</dbReference>
<dbReference type="InterPro" id="IPR041685">
    <property type="entry name" value="AAA_GajA/Old/RecF-like"/>
</dbReference>